<protein>
    <submittedName>
        <fullName evidence="2">Uncharacterized protein</fullName>
    </submittedName>
</protein>
<evidence type="ECO:0000313" key="3">
    <source>
        <dbReference type="Proteomes" id="UP000257002"/>
    </source>
</evidence>
<dbReference type="Proteomes" id="UP000257002">
    <property type="component" value="Unassembled WGS sequence"/>
</dbReference>
<reference evidence="2 3" key="1">
    <citation type="submission" date="2017-10" db="EMBL/GenBank/DDBJ databases">
        <title>A large-scale comparative metagenomic study reveals the eutrophication-driven functional interactions in six Microcystis-epibionts communities.</title>
        <authorList>
            <person name="Li Q."/>
            <person name="Lin F."/>
        </authorList>
    </citation>
    <scope>NUCLEOTIDE SEQUENCE [LARGE SCALE GENOMIC DNA]</scope>
    <source>
        <strain evidence="2">TW10</strain>
    </source>
</reference>
<name>A0A3E0M991_9CHRO</name>
<proteinExistence type="predicted"/>
<dbReference type="AlphaFoldDB" id="A0A3E0M991"/>
<evidence type="ECO:0000256" key="1">
    <source>
        <dbReference type="SAM" id="MobiDB-lite"/>
    </source>
</evidence>
<organism evidence="2 3">
    <name type="scientific">Microcystis wesenbergii TW10</name>
    <dbReference type="NCBI Taxonomy" id="2060474"/>
    <lineage>
        <taxon>Bacteria</taxon>
        <taxon>Bacillati</taxon>
        <taxon>Cyanobacteriota</taxon>
        <taxon>Cyanophyceae</taxon>
        <taxon>Oscillatoriophycideae</taxon>
        <taxon>Chroococcales</taxon>
        <taxon>Microcystaceae</taxon>
        <taxon>Microcystis</taxon>
    </lineage>
</organism>
<comment type="caution">
    <text evidence="2">The sequence shown here is derived from an EMBL/GenBank/DDBJ whole genome shotgun (WGS) entry which is preliminary data.</text>
</comment>
<accession>A0A3E0M991</accession>
<evidence type="ECO:0000313" key="2">
    <source>
        <dbReference type="EMBL" id="REJ56176.1"/>
    </source>
</evidence>
<gene>
    <name evidence="2" type="ORF">DWQ51_04510</name>
</gene>
<sequence length="124" mass="13933">MLWLNPLTKSHFSLEIILGRCLFPTRAFLSDRVGLLYQLEKGNPSALKSQKSDRSAIVYNGLVIGVQSQHPIRDRPASLEAESLARVYDNPEWCEILEKHGLDPEPKPVISASLKSSSYRNQSL</sequence>
<feature type="compositionally biased region" description="Polar residues" evidence="1">
    <location>
        <begin position="113"/>
        <end position="124"/>
    </location>
</feature>
<dbReference type="EMBL" id="QQWD01000003">
    <property type="protein sequence ID" value="REJ56176.1"/>
    <property type="molecule type" value="Genomic_DNA"/>
</dbReference>
<feature type="region of interest" description="Disordered" evidence="1">
    <location>
        <begin position="102"/>
        <end position="124"/>
    </location>
</feature>